<name>A0A1B9H1V5_9TREE</name>
<dbReference type="InterPro" id="IPR051059">
    <property type="entry name" value="VerF-like"/>
</dbReference>
<dbReference type="PANTHER" id="PTHR40626:SF11">
    <property type="entry name" value="ZINC FINGER PROTEIN YPR022C"/>
    <property type="match status" value="1"/>
</dbReference>
<evidence type="ECO:0000259" key="9">
    <source>
        <dbReference type="PROSITE" id="PS50157"/>
    </source>
</evidence>
<dbReference type="Pfam" id="PF04082">
    <property type="entry name" value="Fungal_trans"/>
    <property type="match status" value="1"/>
</dbReference>
<dbReference type="PANTHER" id="PTHR40626">
    <property type="entry name" value="MIP31509P"/>
    <property type="match status" value="1"/>
</dbReference>
<evidence type="ECO:0000256" key="6">
    <source>
        <dbReference type="ARBA" id="ARBA00023242"/>
    </source>
</evidence>
<dbReference type="STRING" id="1296120.A0A1B9H1V5"/>
<evidence type="ECO:0000256" key="5">
    <source>
        <dbReference type="ARBA" id="ARBA00022833"/>
    </source>
</evidence>
<keyword evidence="2" id="KW-0479">Metal-binding</keyword>
<dbReference type="SMART" id="SM00355">
    <property type="entry name" value="ZnF_C2H2"/>
    <property type="match status" value="2"/>
</dbReference>
<dbReference type="Proteomes" id="UP000092666">
    <property type="component" value="Unassembled WGS sequence"/>
</dbReference>
<dbReference type="InterPro" id="IPR013087">
    <property type="entry name" value="Znf_C2H2_type"/>
</dbReference>
<dbReference type="GO" id="GO:0008270">
    <property type="term" value="F:zinc ion binding"/>
    <property type="evidence" value="ECO:0007669"/>
    <property type="project" value="UniProtKB-KW"/>
</dbReference>
<organism evidence="10 11">
    <name type="scientific">Kwoniella heveanensis BCC8398</name>
    <dbReference type="NCBI Taxonomy" id="1296120"/>
    <lineage>
        <taxon>Eukaryota</taxon>
        <taxon>Fungi</taxon>
        <taxon>Dikarya</taxon>
        <taxon>Basidiomycota</taxon>
        <taxon>Agaricomycotina</taxon>
        <taxon>Tremellomycetes</taxon>
        <taxon>Tremellales</taxon>
        <taxon>Cryptococcaceae</taxon>
        <taxon>Kwoniella</taxon>
    </lineage>
</organism>
<dbReference type="PROSITE" id="PS00028">
    <property type="entry name" value="ZINC_FINGER_C2H2_1"/>
    <property type="match status" value="2"/>
</dbReference>
<dbReference type="GO" id="GO:0000978">
    <property type="term" value="F:RNA polymerase II cis-regulatory region sequence-specific DNA binding"/>
    <property type="evidence" value="ECO:0007669"/>
    <property type="project" value="InterPro"/>
</dbReference>
<protein>
    <recommendedName>
        <fullName evidence="9">C2H2-type domain-containing protein</fullName>
    </recommendedName>
</protein>
<dbReference type="GO" id="GO:0000785">
    <property type="term" value="C:chromatin"/>
    <property type="evidence" value="ECO:0007669"/>
    <property type="project" value="TreeGrafter"/>
</dbReference>
<dbReference type="OrthoDB" id="1405595at2759"/>
<dbReference type="CDD" id="cd12148">
    <property type="entry name" value="fungal_TF_MHR"/>
    <property type="match status" value="1"/>
</dbReference>
<evidence type="ECO:0000256" key="4">
    <source>
        <dbReference type="ARBA" id="ARBA00022771"/>
    </source>
</evidence>
<sequence>MPFKSGPRKAEKDEKGETVYACLWVGCTKTFGTAGHVRRHEKTHVGTTPYACPYCDKSFGRSDVRAKHVTTMHPEVAGSGLGGNPGVYDGLGEEGDEELPPSKARRFSMTDAPGTVSRRLSSSSDNAPYAPFMSGPPANAPIPVHAPIPPLPPSSSTSALDHLWSAPQPAHQQSQSQVPMAVQGQAQGQSSGAAELGLTPMTAALSSPSISVNMGGPAGMMMPPPVTTGTPFSVPSVSSSSSGFIDPAQLSVGPSTSTLPSDMLVGTMDGNSGDSGLPFDPSWEWFGHVFGWGSDENIDLDIGLQSSMFEKGGVGPVSSTDTLSAAWLLCATPRGGSPVNGEEGKDRYNGGPPGQGNFNGMPDPFGRTHDNPWPNVFKPKVPDRPLTLAGVKASPRPHRQRNNDLISETSRNAMLSLIYLSHQPHWLMPDVDDFPDHETLSDFVDLYFERFHPLFPVIHKPSFSHSDTPAVLLLSIAAVGATYAEPEFRPLAIALCELVRRMIAWMRGSDQRAKFDKNALLAFLLQTALGVACGSRELFYHAEIFRCSIVTTCRRLHLLRGIGSAMDDLYAKEERPSDEARYRAYLDDESKRRLGWAVYMLDSLMATLLHIPAVLSVKEAAINLPSDELLWEAPTPESWANLINEGLALDPRIPRPKFLKVLAKSLAGEDPGLSLDDFGCGIISVSVWRMLMDQQMLQRALGVGLTDNGMDMPTYVHESHVLDTKPAHLLMRLAQTTYLSPSPSHLRLTPAALYHSAHLHFTRPGLVDRIRHISGRFEPDMTNKGTLAWLKAWVKNGREVRKVLWHAGVLNALLAEFPRGSFSELFWTFDCALVVWAVVKYAPHQISTSGLRSALFAANWFDTTPPELWVSHGGQIVFPFLGSSSTWTVSHLLHLFMGRLELMPWGLAVQYRLVLNNLLEVEKGTGRVQMVDGGRPSEKYGEGKEDYE</sequence>
<evidence type="ECO:0000256" key="3">
    <source>
        <dbReference type="ARBA" id="ARBA00022737"/>
    </source>
</evidence>
<accession>A0A1B9H1V5</accession>
<evidence type="ECO:0000313" key="11">
    <source>
        <dbReference type="Proteomes" id="UP000092666"/>
    </source>
</evidence>
<dbReference type="SUPFAM" id="SSF57667">
    <property type="entry name" value="beta-beta-alpha zinc fingers"/>
    <property type="match status" value="1"/>
</dbReference>
<feature type="region of interest" description="Disordered" evidence="8">
    <location>
        <begin position="89"/>
        <end position="134"/>
    </location>
</feature>
<reference evidence="10 11" key="1">
    <citation type="submission" date="2013-07" db="EMBL/GenBank/DDBJ databases">
        <title>The Genome Sequence of Cryptococcus heveanensis BCC8398.</title>
        <authorList>
            <consortium name="The Broad Institute Genome Sequencing Platform"/>
            <person name="Cuomo C."/>
            <person name="Litvintseva A."/>
            <person name="Chen Y."/>
            <person name="Heitman J."/>
            <person name="Sun S."/>
            <person name="Springer D."/>
            <person name="Dromer F."/>
            <person name="Young S.K."/>
            <person name="Zeng Q."/>
            <person name="Gargeya S."/>
            <person name="Fitzgerald M."/>
            <person name="Abouelleil A."/>
            <person name="Alvarado L."/>
            <person name="Berlin A.M."/>
            <person name="Chapman S.B."/>
            <person name="Dewar J."/>
            <person name="Goldberg J."/>
            <person name="Griggs A."/>
            <person name="Gujja S."/>
            <person name="Hansen M."/>
            <person name="Howarth C."/>
            <person name="Imamovic A."/>
            <person name="Larimer J."/>
            <person name="McCowan C."/>
            <person name="Murphy C."/>
            <person name="Pearson M."/>
            <person name="Priest M."/>
            <person name="Roberts A."/>
            <person name="Saif S."/>
            <person name="Shea T."/>
            <person name="Sykes S."/>
            <person name="Wortman J."/>
            <person name="Nusbaum C."/>
            <person name="Birren B."/>
        </authorList>
    </citation>
    <scope>NUCLEOTIDE SEQUENCE [LARGE SCALE GENOMIC DNA]</scope>
    <source>
        <strain evidence="10 11">BCC8398</strain>
    </source>
</reference>
<dbReference type="GO" id="GO:0000981">
    <property type="term" value="F:DNA-binding transcription factor activity, RNA polymerase II-specific"/>
    <property type="evidence" value="ECO:0007669"/>
    <property type="project" value="InterPro"/>
</dbReference>
<reference evidence="11" key="2">
    <citation type="submission" date="2013-12" db="EMBL/GenBank/DDBJ databases">
        <title>Evolution of pathogenesis and genome organization in the Tremellales.</title>
        <authorList>
            <person name="Cuomo C."/>
            <person name="Litvintseva A."/>
            <person name="Heitman J."/>
            <person name="Chen Y."/>
            <person name="Sun S."/>
            <person name="Springer D."/>
            <person name="Dromer F."/>
            <person name="Young S."/>
            <person name="Zeng Q."/>
            <person name="Chapman S."/>
            <person name="Gujja S."/>
            <person name="Saif S."/>
            <person name="Birren B."/>
        </authorList>
    </citation>
    <scope>NUCLEOTIDE SEQUENCE [LARGE SCALE GENOMIC DNA]</scope>
    <source>
        <strain evidence="11">BCC8398</strain>
    </source>
</reference>
<dbReference type="PROSITE" id="PS50157">
    <property type="entry name" value="ZINC_FINGER_C2H2_2"/>
    <property type="match status" value="2"/>
</dbReference>
<evidence type="ECO:0000313" key="10">
    <source>
        <dbReference type="EMBL" id="OCF37240.1"/>
    </source>
</evidence>
<feature type="domain" description="C2H2-type" evidence="9">
    <location>
        <begin position="20"/>
        <end position="49"/>
    </location>
</feature>
<keyword evidence="5" id="KW-0862">Zinc</keyword>
<comment type="subcellular location">
    <subcellularLocation>
        <location evidence="1">Nucleus</location>
    </subcellularLocation>
</comment>
<evidence type="ECO:0000256" key="7">
    <source>
        <dbReference type="PROSITE-ProRule" id="PRU00042"/>
    </source>
</evidence>
<keyword evidence="6" id="KW-0539">Nucleus</keyword>
<feature type="domain" description="C2H2-type" evidence="9">
    <location>
        <begin position="50"/>
        <end position="73"/>
    </location>
</feature>
<feature type="region of interest" description="Disordered" evidence="8">
    <location>
        <begin position="335"/>
        <end position="366"/>
    </location>
</feature>
<evidence type="ECO:0000256" key="1">
    <source>
        <dbReference type="ARBA" id="ARBA00004123"/>
    </source>
</evidence>
<dbReference type="InterPro" id="IPR036236">
    <property type="entry name" value="Znf_C2H2_sf"/>
</dbReference>
<dbReference type="InterPro" id="IPR007219">
    <property type="entry name" value="XnlR_reg_dom"/>
</dbReference>
<proteinExistence type="predicted"/>
<dbReference type="GO" id="GO:0005634">
    <property type="term" value="C:nucleus"/>
    <property type="evidence" value="ECO:0007669"/>
    <property type="project" value="UniProtKB-SubCell"/>
</dbReference>
<gene>
    <name evidence="10" type="ORF">I316_01147</name>
</gene>
<keyword evidence="4 7" id="KW-0863">Zinc-finger</keyword>
<keyword evidence="11" id="KW-1185">Reference proteome</keyword>
<dbReference type="AlphaFoldDB" id="A0A1B9H1V5"/>
<keyword evidence="3" id="KW-0677">Repeat</keyword>
<dbReference type="Gene3D" id="3.30.160.60">
    <property type="entry name" value="Classic Zinc Finger"/>
    <property type="match status" value="2"/>
</dbReference>
<dbReference type="EMBL" id="KI669493">
    <property type="protein sequence ID" value="OCF37240.1"/>
    <property type="molecule type" value="Genomic_DNA"/>
</dbReference>
<evidence type="ECO:0000256" key="8">
    <source>
        <dbReference type="SAM" id="MobiDB-lite"/>
    </source>
</evidence>
<evidence type="ECO:0000256" key="2">
    <source>
        <dbReference type="ARBA" id="ARBA00022723"/>
    </source>
</evidence>
<dbReference type="GO" id="GO:0006351">
    <property type="term" value="P:DNA-templated transcription"/>
    <property type="evidence" value="ECO:0007669"/>
    <property type="project" value="InterPro"/>
</dbReference>